<organism evidence="1 2">
    <name type="scientific">Vigna unguiculata</name>
    <name type="common">Cowpea</name>
    <dbReference type="NCBI Taxonomy" id="3917"/>
    <lineage>
        <taxon>Eukaryota</taxon>
        <taxon>Viridiplantae</taxon>
        <taxon>Streptophyta</taxon>
        <taxon>Embryophyta</taxon>
        <taxon>Tracheophyta</taxon>
        <taxon>Spermatophyta</taxon>
        <taxon>Magnoliopsida</taxon>
        <taxon>eudicotyledons</taxon>
        <taxon>Gunneridae</taxon>
        <taxon>Pentapetalae</taxon>
        <taxon>rosids</taxon>
        <taxon>fabids</taxon>
        <taxon>Fabales</taxon>
        <taxon>Fabaceae</taxon>
        <taxon>Papilionoideae</taxon>
        <taxon>50 kb inversion clade</taxon>
        <taxon>NPAAA clade</taxon>
        <taxon>indigoferoid/millettioid clade</taxon>
        <taxon>Phaseoleae</taxon>
        <taxon>Vigna</taxon>
    </lineage>
</organism>
<dbReference type="Proteomes" id="UP000501690">
    <property type="component" value="Linkage Group LG11"/>
</dbReference>
<dbReference type="EMBL" id="CP039355">
    <property type="protein sequence ID" value="QCE14384.1"/>
    <property type="molecule type" value="Genomic_DNA"/>
</dbReference>
<gene>
    <name evidence="1" type="ORF">DEO72_LG11g1384</name>
</gene>
<protein>
    <submittedName>
        <fullName evidence="1">Uncharacterized protein</fullName>
    </submittedName>
</protein>
<dbReference type="AlphaFoldDB" id="A0A4D6NNZ2"/>
<accession>A0A4D6NNZ2</accession>
<name>A0A4D6NNZ2_VIGUN</name>
<evidence type="ECO:0000313" key="2">
    <source>
        <dbReference type="Proteomes" id="UP000501690"/>
    </source>
</evidence>
<evidence type="ECO:0000313" key="1">
    <source>
        <dbReference type="EMBL" id="QCE14384.1"/>
    </source>
</evidence>
<proteinExistence type="predicted"/>
<keyword evidence="2" id="KW-1185">Reference proteome</keyword>
<sequence length="76" mass="8686">MHGMVNMGCDQSWCLGFELVRYWYNAWQHGCGRQTIRAVGRFLQRATLGDEDVPPGSMHRFCLAAFTPRQAIVLKV</sequence>
<reference evidence="1 2" key="1">
    <citation type="submission" date="2019-04" db="EMBL/GenBank/DDBJ databases">
        <title>An improved genome assembly and genetic linkage map for asparagus bean, Vigna unguiculata ssp. sesquipedialis.</title>
        <authorList>
            <person name="Xia Q."/>
            <person name="Zhang R."/>
            <person name="Dong Y."/>
        </authorList>
    </citation>
    <scope>NUCLEOTIDE SEQUENCE [LARGE SCALE GENOMIC DNA]</scope>
    <source>
        <tissue evidence="1">Leaf</tissue>
    </source>
</reference>